<reference evidence="4" key="1">
    <citation type="journal article" date="2020" name="Fungal Divers.">
        <title>Resolving the Mortierellaceae phylogeny through synthesis of multi-gene phylogenetics and phylogenomics.</title>
        <authorList>
            <person name="Vandepol N."/>
            <person name="Liber J."/>
            <person name="Desiro A."/>
            <person name="Na H."/>
            <person name="Kennedy M."/>
            <person name="Barry K."/>
            <person name="Grigoriev I.V."/>
            <person name="Miller A.N."/>
            <person name="O'Donnell K."/>
            <person name="Stajich J.E."/>
            <person name="Bonito G."/>
        </authorList>
    </citation>
    <scope>NUCLEOTIDE SEQUENCE</scope>
    <source>
        <strain evidence="4">MES-2147</strain>
    </source>
</reference>
<feature type="compositionally biased region" description="Basic and acidic residues" evidence="2">
    <location>
        <begin position="1"/>
        <end position="11"/>
    </location>
</feature>
<dbReference type="InterPro" id="IPR033338">
    <property type="entry name" value="Spc105/Spc7"/>
</dbReference>
<feature type="coiled-coil region" evidence="1">
    <location>
        <begin position="945"/>
        <end position="1039"/>
    </location>
</feature>
<feature type="compositionally biased region" description="Basic and acidic residues" evidence="2">
    <location>
        <begin position="593"/>
        <end position="608"/>
    </location>
</feature>
<evidence type="ECO:0000259" key="3">
    <source>
        <dbReference type="SMART" id="SM00787"/>
    </source>
</evidence>
<dbReference type="GO" id="GO:0007094">
    <property type="term" value="P:mitotic spindle assembly checkpoint signaling"/>
    <property type="evidence" value="ECO:0007669"/>
    <property type="project" value="TreeGrafter"/>
</dbReference>
<organism evidence="4 5">
    <name type="scientific">Modicella reniformis</name>
    <dbReference type="NCBI Taxonomy" id="1440133"/>
    <lineage>
        <taxon>Eukaryota</taxon>
        <taxon>Fungi</taxon>
        <taxon>Fungi incertae sedis</taxon>
        <taxon>Mucoromycota</taxon>
        <taxon>Mortierellomycotina</taxon>
        <taxon>Mortierellomycetes</taxon>
        <taxon>Mortierellales</taxon>
        <taxon>Mortierellaceae</taxon>
        <taxon>Modicella</taxon>
    </lineage>
</organism>
<dbReference type="Pfam" id="PF08317">
    <property type="entry name" value="Spc7"/>
    <property type="match status" value="1"/>
</dbReference>
<sequence length="1313" mass="145829">MDDTRSLEHQQQEPQQFEQTQPIQSQESGDNEEPSVTAESEAAEATEAAEAAEAEAEAAAVAQVVEVTETVETLPRPELDQPSQDTSSEIPSKRFLPNDAEHANGEFSQSSVQTSSQVLPSQESMVDPESASFCSKRRRVSMPGKSILKSSSQDDTGDTGNQETADDLATGSGNALASDVTESFSSTIDLMKRASKPISRRVSFAATARIRMFERDDKENEFPKTMSYLEGNPKVALSTPFIFESGDGDNTNETIDSTGSGSTGQDSMHEDSIISAGSSDSEKERSFEVNVYPSHSDSTGSTESGIALFVPTSEVDHGKTPFDDGDIDDESNGGDEYNSHFFPDPSLMQRSSGVCIFEGDNDSVLGPRINLIHQSGEEHLASQIMNQDDDTQDFSMEYRFQGHRSSLPERLPAPLLPPPQHEEAQDVISDFMDSAQGDANGIEATLAGNATLVHEDIHLNSLLDFRHSSNLLSQGDIMNEQVELAMTDLTDDFTRDDRSAVDEDTDMDITTPIGGIHDLTQTQDLVNELPPTAFHSAQDNTIVFSDFGSPMDMTQPIGIGILDQHTFRPTSLPTTPVQSTRSPLLFNIIDDQSSEHRPQSENEAEKSNHSQGESSQTKSDNPSPPSTPPRRQRGASFHGTEAPPLSFPRRSLGAPGQFTPSVKARLNIFSEVLEKQLQTLESSAPSEPVFRASHVSPETSNLAKRLYRYSIGTYSRASGNFQERLSRASEDGDNTMDMSLESRSISDAVPSNAAVVNNDLSGINDLSVINGANGRPEYPERAKGHRIQEQQQRETNDDIHVAGEDEDSFTELPPITLSKFLSLVGISFLDHLNASTRRRTIPHRAKTNDDSAAVYRIEDLVKAMAVSTPELSSYHEACQLLKLSMDQSRVFIDSEEKRVSKKNPDYFREFRESDVDTKEFMKDRFKMIKLHSKLEANAKFNGWKADVLKMQQTSLEQHLHELKKEIGKVAPRCRELKRQVEEATERQRNYELCDKEQLANLAEAAEEQGGQIENYESIKAEKAKELAELRTRVQKLRLTEQANKTRITAAEKTIQDHQYAGTLLEFVFDKTLKVVIDIVKIGKTSDAIQVTELEEEGDVEGTMGFDLFSADRRRLTISALSPKKRKDIKEFLGVLSDYTGMITSKYKPETTIGKILNDISQFWSKICLIRREVELVRAHHVVDLVAGSAENLKELENSNNSTKQVAGSTPLVVLDIRVRFTGAKRRVQNGKQVSKKDNEESDAEPVKFYLWFTFTLNDLLTFPGPNSFTWRLEPVYGNISREDVARTIGPVTKKGGYEILREICNMVNQILRT</sequence>
<name>A0A9P6SNJ4_9FUNG</name>
<feature type="compositionally biased region" description="Low complexity" evidence="2">
    <location>
        <begin position="34"/>
        <end position="49"/>
    </location>
</feature>
<dbReference type="GO" id="GO:1990758">
    <property type="term" value="P:mitotic sister chromatid biorientation"/>
    <property type="evidence" value="ECO:0007669"/>
    <property type="project" value="TreeGrafter"/>
</dbReference>
<evidence type="ECO:0000256" key="2">
    <source>
        <dbReference type="SAM" id="MobiDB-lite"/>
    </source>
</evidence>
<feature type="region of interest" description="Disordered" evidence="2">
    <location>
        <begin position="246"/>
        <end position="285"/>
    </location>
</feature>
<gene>
    <name evidence="4" type="ORF">BGZ65_001588</name>
</gene>
<dbReference type="InterPro" id="IPR013253">
    <property type="entry name" value="Spc7_domain"/>
</dbReference>
<feature type="compositionally biased region" description="Polar residues" evidence="2">
    <location>
        <begin position="148"/>
        <end position="163"/>
    </location>
</feature>
<dbReference type="OrthoDB" id="5592879at2759"/>
<feature type="compositionally biased region" description="Low complexity" evidence="2">
    <location>
        <begin position="108"/>
        <end position="122"/>
    </location>
</feature>
<dbReference type="PANTHER" id="PTHR28260">
    <property type="entry name" value="SPINDLE POLE BODY COMPONENT SPC105"/>
    <property type="match status" value="1"/>
</dbReference>
<dbReference type="GO" id="GO:0000776">
    <property type="term" value="C:kinetochore"/>
    <property type="evidence" value="ECO:0007669"/>
    <property type="project" value="TreeGrafter"/>
</dbReference>
<proteinExistence type="predicted"/>
<dbReference type="PANTHER" id="PTHR28260:SF1">
    <property type="entry name" value="SPINDLE POLE BODY COMPONENT SPC105"/>
    <property type="match status" value="1"/>
</dbReference>
<dbReference type="SMART" id="SM00787">
    <property type="entry name" value="Spc7"/>
    <property type="match status" value="1"/>
</dbReference>
<feature type="compositionally biased region" description="Polar residues" evidence="2">
    <location>
        <begin position="609"/>
        <end position="621"/>
    </location>
</feature>
<evidence type="ECO:0000313" key="5">
    <source>
        <dbReference type="Proteomes" id="UP000749646"/>
    </source>
</evidence>
<accession>A0A9P6SNJ4</accession>
<keyword evidence="5" id="KW-1185">Reference proteome</keyword>
<evidence type="ECO:0000256" key="1">
    <source>
        <dbReference type="SAM" id="Coils"/>
    </source>
</evidence>
<evidence type="ECO:0000313" key="4">
    <source>
        <dbReference type="EMBL" id="KAF9983636.1"/>
    </source>
</evidence>
<comment type="caution">
    <text evidence="4">The sequence shown here is derived from an EMBL/GenBank/DDBJ whole genome shotgun (WGS) entry which is preliminary data.</text>
</comment>
<feature type="compositionally biased region" description="Low complexity" evidence="2">
    <location>
        <begin position="57"/>
        <end position="73"/>
    </location>
</feature>
<keyword evidence="1" id="KW-0175">Coiled coil</keyword>
<dbReference type="GO" id="GO:0034501">
    <property type="term" value="P:protein localization to kinetochore"/>
    <property type="evidence" value="ECO:0007669"/>
    <property type="project" value="TreeGrafter"/>
</dbReference>
<feature type="region of interest" description="Disordered" evidence="2">
    <location>
        <begin position="1"/>
        <end position="178"/>
    </location>
</feature>
<feature type="region of interest" description="Disordered" evidence="2">
    <location>
        <begin position="314"/>
        <end position="333"/>
    </location>
</feature>
<dbReference type="EMBL" id="JAAAHW010003459">
    <property type="protein sequence ID" value="KAF9983636.1"/>
    <property type="molecule type" value="Genomic_DNA"/>
</dbReference>
<feature type="compositionally biased region" description="Low complexity" evidence="2">
    <location>
        <begin position="12"/>
        <end position="27"/>
    </location>
</feature>
<feature type="region of interest" description="Disordered" evidence="2">
    <location>
        <begin position="591"/>
        <end position="658"/>
    </location>
</feature>
<feature type="compositionally biased region" description="Polar residues" evidence="2">
    <location>
        <begin position="81"/>
        <end position="90"/>
    </location>
</feature>
<feature type="domain" description="Spc7 kinetochore protein" evidence="3">
    <location>
        <begin position="804"/>
        <end position="1077"/>
    </location>
</feature>
<protein>
    <recommendedName>
        <fullName evidence="3">Spc7 kinetochore protein domain-containing protein</fullName>
    </recommendedName>
</protein>
<feature type="compositionally biased region" description="Acidic residues" evidence="2">
    <location>
        <begin position="323"/>
        <end position="333"/>
    </location>
</feature>
<dbReference type="Proteomes" id="UP000749646">
    <property type="component" value="Unassembled WGS sequence"/>
</dbReference>